<keyword evidence="2" id="KW-1133">Transmembrane helix</keyword>
<evidence type="ECO:0000256" key="1">
    <source>
        <dbReference type="ARBA" id="ARBA00023180"/>
    </source>
</evidence>
<dbReference type="OrthoDB" id="6426194at2759"/>
<dbReference type="Proteomes" id="UP000887013">
    <property type="component" value="Unassembled WGS sequence"/>
</dbReference>
<evidence type="ECO:0000256" key="2">
    <source>
        <dbReference type="SAM" id="Phobius"/>
    </source>
</evidence>
<dbReference type="Gene3D" id="3.40.50.1820">
    <property type="entry name" value="alpha/beta hydrolase"/>
    <property type="match status" value="1"/>
</dbReference>
<feature type="transmembrane region" description="Helical" evidence="2">
    <location>
        <begin position="46"/>
        <end position="70"/>
    </location>
</feature>
<evidence type="ECO:0000313" key="5">
    <source>
        <dbReference type="Proteomes" id="UP000887013"/>
    </source>
</evidence>
<dbReference type="EMBL" id="BMAW01036531">
    <property type="protein sequence ID" value="GFU44392.1"/>
    <property type="molecule type" value="Genomic_DNA"/>
</dbReference>
<proteinExistence type="predicted"/>
<dbReference type="Pfam" id="PF00135">
    <property type="entry name" value="COesterase"/>
    <property type="match status" value="1"/>
</dbReference>
<comment type="caution">
    <text evidence="4">The sequence shown here is derived from an EMBL/GenBank/DDBJ whole genome shotgun (WGS) entry which is preliminary data.</text>
</comment>
<protein>
    <submittedName>
        <fullName evidence="4">Acetylcholinesterase-1</fullName>
    </submittedName>
</protein>
<dbReference type="SUPFAM" id="SSF53474">
    <property type="entry name" value="alpha/beta-Hydrolases"/>
    <property type="match status" value="1"/>
</dbReference>
<organism evidence="4 5">
    <name type="scientific">Nephila pilipes</name>
    <name type="common">Giant wood spider</name>
    <name type="synonym">Nephila maculata</name>
    <dbReference type="NCBI Taxonomy" id="299642"/>
    <lineage>
        <taxon>Eukaryota</taxon>
        <taxon>Metazoa</taxon>
        <taxon>Ecdysozoa</taxon>
        <taxon>Arthropoda</taxon>
        <taxon>Chelicerata</taxon>
        <taxon>Arachnida</taxon>
        <taxon>Araneae</taxon>
        <taxon>Araneomorphae</taxon>
        <taxon>Entelegynae</taxon>
        <taxon>Araneoidea</taxon>
        <taxon>Nephilidae</taxon>
        <taxon>Nephila</taxon>
    </lineage>
</organism>
<dbReference type="AlphaFoldDB" id="A0A8X6QYC4"/>
<keyword evidence="2" id="KW-0472">Membrane</keyword>
<evidence type="ECO:0000259" key="3">
    <source>
        <dbReference type="Pfam" id="PF00135"/>
    </source>
</evidence>
<feature type="domain" description="Carboxylesterase type B" evidence="3">
    <location>
        <begin position="91"/>
        <end position="601"/>
    </location>
</feature>
<keyword evidence="1" id="KW-0325">Glycoprotein</keyword>
<accession>A0A8X6QYC4</accession>
<name>A0A8X6QYC4_NEPPI</name>
<dbReference type="InterPro" id="IPR002018">
    <property type="entry name" value="CarbesteraseB"/>
</dbReference>
<dbReference type="PROSITE" id="PS00941">
    <property type="entry name" value="CARBOXYLESTERASE_B_2"/>
    <property type="match status" value="1"/>
</dbReference>
<keyword evidence="5" id="KW-1185">Reference proteome</keyword>
<evidence type="ECO:0000313" key="4">
    <source>
        <dbReference type="EMBL" id="GFU44392.1"/>
    </source>
</evidence>
<dbReference type="InterPro" id="IPR029058">
    <property type="entry name" value="AB_hydrolase_fold"/>
</dbReference>
<dbReference type="InterPro" id="IPR019819">
    <property type="entry name" value="Carboxylesterase_B_CS"/>
</dbReference>
<gene>
    <name evidence="4" type="ORF">NPIL_688831</name>
</gene>
<dbReference type="InterPro" id="IPR050309">
    <property type="entry name" value="Type-B_Carboxylest/Lipase"/>
</dbReference>
<keyword evidence="2" id="KW-0812">Transmembrane</keyword>
<dbReference type="PANTHER" id="PTHR11559">
    <property type="entry name" value="CARBOXYLESTERASE"/>
    <property type="match status" value="1"/>
</dbReference>
<reference evidence="4" key="1">
    <citation type="submission" date="2020-08" db="EMBL/GenBank/DDBJ databases">
        <title>Multicomponent nature underlies the extraordinary mechanical properties of spider dragline silk.</title>
        <authorList>
            <person name="Kono N."/>
            <person name="Nakamura H."/>
            <person name="Mori M."/>
            <person name="Yoshida Y."/>
            <person name="Ohtoshi R."/>
            <person name="Malay A.D."/>
            <person name="Moran D.A.P."/>
            <person name="Tomita M."/>
            <person name="Numata K."/>
            <person name="Arakawa K."/>
        </authorList>
    </citation>
    <scope>NUCLEOTIDE SEQUENCE</scope>
</reference>
<sequence>MSILRNNYKQCNNRDDEDELFEVRSDFRTPGRSTGKDRCRFCTDHLAIVVVVLLILAALAITAIIVIIYLPNIMGKRTGSGFNDEADKLNPVAQTNCGAFVGTEEGGSFVFKGIPYAQPPVGNLRWKKPLPLWTNASWCRSKNHFKTTSFGSSCFQLNPFLKQYEGQEDCLYLNVWTPTLDPEAGLDVMVWIHGGFLQFGSGHQKGLSPDGHLANILNVVFVSFNYRLHVLGYLALDTLFNNLLEDSRGNYGTWDQLVVMEWVRDNILYFGGDPKKVTVFGPDGGAASILTMMTSSYFRNTFRSAWLLGPAMVFNRSFTDLSHHNRGHFVDKSGCSMDVQCLRKMTPKEVTGAYIWNDDASFRIRDQNDLPIQGILPEQLVVVDGDILPLSPLEAVLHRNIKDIPMLIGSAAQAVDFWPGPEDLPSWSWNQYRKYVTTSLDSFDPRISQLTMQLYNTSQTYDDDPTPELLYTTMVTDIRQTCPVNDFTDMLSSVTNSPVFRYVINSRPSAPIRVYSYPGIYSSHLWDAIAFFNQIHHYIDSPTAEDLQFQETIQRTIMEFVKSAGSHITPEEWLKYPNSVAMISSNITLVDSYHKTKCKFWSANGLTDYAWVS</sequence>